<dbReference type="PANTHER" id="PTHR11552">
    <property type="entry name" value="GLUCOSE-METHANOL-CHOLINE GMC OXIDOREDUCTASE"/>
    <property type="match status" value="1"/>
</dbReference>
<dbReference type="EMBL" id="LCTW02000297">
    <property type="protein sequence ID" value="KXX75063.1"/>
    <property type="molecule type" value="Genomic_DNA"/>
</dbReference>
<reference evidence="4 5" key="1">
    <citation type="journal article" date="2016" name="Genome Announc.">
        <title>Genome Sequence of Madurella mycetomatis mm55, Isolated from a Human Mycetoma Case in Sudan.</title>
        <authorList>
            <person name="Smit S."/>
            <person name="Derks M.F."/>
            <person name="Bervoets S."/>
            <person name="Fahal A."/>
            <person name="van Leeuwen W."/>
            <person name="van Belkum A."/>
            <person name="van de Sande W.W."/>
        </authorList>
    </citation>
    <scope>NUCLEOTIDE SEQUENCE [LARGE SCALE GENOMIC DNA]</scope>
    <source>
        <strain evidence="5">mm55</strain>
    </source>
</reference>
<dbReference type="OrthoDB" id="269227at2759"/>
<dbReference type="VEuPathDB" id="FungiDB:MMYC01_208782"/>
<dbReference type="Pfam" id="PF05199">
    <property type="entry name" value="GMC_oxred_C"/>
    <property type="match status" value="1"/>
</dbReference>
<dbReference type="PIRSF" id="PIRSF000137">
    <property type="entry name" value="Alcohol_oxidase"/>
    <property type="match status" value="1"/>
</dbReference>
<dbReference type="InterPro" id="IPR012132">
    <property type="entry name" value="GMC_OxRdtase"/>
</dbReference>
<comment type="similarity">
    <text evidence="1">Belongs to the GMC oxidoreductase family.</text>
</comment>
<dbReference type="Gene3D" id="3.30.560.10">
    <property type="entry name" value="Glucose Oxidase, domain 3"/>
    <property type="match status" value="1"/>
</dbReference>
<dbReference type="PROSITE" id="PS00624">
    <property type="entry name" value="GMC_OXRED_2"/>
    <property type="match status" value="1"/>
</dbReference>
<dbReference type="STRING" id="100816.A0A175VUJ7"/>
<dbReference type="SUPFAM" id="SSF54373">
    <property type="entry name" value="FAD-linked reductases, C-terminal domain"/>
    <property type="match status" value="1"/>
</dbReference>
<evidence type="ECO:0000313" key="4">
    <source>
        <dbReference type="EMBL" id="KXX75063.1"/>
    </source>
</evidence>
<sequence length="665" mass="71772">MLFSRRSHPFFAILALTVFSVFSLVSASNNCERDVTYDYIVVGSGPGGGLVASNLALAGHSVLLIEAGRDASDDLSTTVTALSYPRGLDLQWSFFVKHHSDPDIEGRYRLLTWTLPDGTYWIGPKARAPAGATLNGVWYPRGSTLGGSAIVNAMASVLPNDSDWDKIAELSGDSSWSAENMREIFIKIERNLYLRANESKAGHGFDGFVQTGQGDSSYYLREPGRLALLSHLAENLVGHSVDQAAILDFLERDANFLGPSRDKTAEFFGLPNHNNNNGRRWSPRDLVKDTMAKTPKLALALESLATRILFDKRRSIPKARGVEYLQGAGVYGASWQYDKATAPSGTRKRAFARKEVIISGGAFNSPQLLQLSGIGDAKLLGSLGIPVISDLPGVGENLRDNQELAVAGLSPVNITSLPRDPAWAACTFGAPGDPCLAQWEQGTGAYTLPSGNSECAFFKTSHSPDGNRDVITFAAPGVFRGFSPPASNMPFFDTPDTLWRNLARMNVQNTAGYVRITSTDPTVPPDINLRQYESPDGGDVDMGAMMDAVAFVRRVFMSLPGPYGPVTPTEPPCNAGITADGYCKDPEEDKKFIYEQSFGHHPVGTCKIGKKGDRMAVVDSKFRVFGINGLRVVDASVFPIAPGGFPVLPTFMVGQKGSEAILEDA</sequence>
<name>A0A175VUJ7_9PEZI</name>
<dbReference type="Pfam" id="PF00732">
    <property type="entry name" value="GMC_oxred_N"/>
    <property type="match status" value="1"/>
</dbReference>
<organism evidence="4 5">
    <name type="scientific">Madurella mycetomatis</name>
    <dbReference type="NCBI Taxonomy" id="100816"/>
    <lineage>
        <taxon>Eukaryota</taxon>
        <taxon>Fungi</taxon>
        <taxon>Dikarya</taxon>
        <taxon>Ascomycota</taxon>
        <taxon>Pezizomycotina</taxon>
        <taxon>Sordariomycetes</taxon>
        <taxon>Sordariomycetidae</taxon>
        <taxon>Sordariales</taxon>
        <taxon>Sordariales incertae sedis</taxon>
        <taxon>Madurella</taxon>
    </lineage>
</organism>
<dbReference type="GO" id="GO:0050660">
    <property type="term" value="F:flavin adenine dinucleotide binding"/>
    <property type="evidence" value="ECO:0007669"/>
    <property type="project" value="InterPro"/>
</dbReference>
<evidence type="ECO:0000256" key="2">
    <source>
        <dbReference type="SAM" id="SignalP"/>
    </source>
</evidence>
<comment type="caution">
    <text evidence="4">The sequence shown here is derived from an EMBL/GenBank/DDBJ whole genome shotgun (WGS) entry which is preliminary data.</text>
</comment>
<accession>A0A175VUJ7</accession>
<feature type="chain" id="PRO_5008043390" evidence="2">
    <location>
        <begin position="28"/>
        <end position="665"/>
    </location>
</feature>
<feature type="signal peptide" evidence="2">
    <location>
        <begin position="1"/>
        <end position="27"/>
    </location>
</feature>
<keyword evidence="5" id="KW-1185">Reference proteome</keyword>
<keyword evidence="2" id="KW-0732">Signal</keyword>
<dbReference type="InterPro" id="IPR007867">
    <property type="entry name" value="GMC_OxRtase_C"/>
</dbReference>
<dbReference type="PANTHER" id="PTHR11552:SF80">
    <property type="entry name" value="GMC OXIDOREDUCTASE"/>
    <property type="match status" value="1"/>
</dbReference>
<proteinExistence type="inferred from homology"/>
<gene>
    <name evidence="4" type="ORF">MMYC01_208782</name>
</gene>
<protein>
    <submittedName>
        <fullName evidence="4">Oxygen-dependent choline dehydrogenase</fullName>
    </submittedName>
</protein>
<dbReference type="Gene3D" id="3.50.50.60">
    <property type="entry name" value="FAD/NAD(P)-binding domain"/>
    <property type="match status" value="1"/>
</dbReference>
<dbReference type="InterPro" id="IPR000172">
    <property type="entry name" value="GMC_OxRdtase_N"/>
</dbReference>
<dbReference type="SUPFAM" id="SSF51905">
    <property type="entry name" value="FAD/NAD(P)-binding domain"/>
    <property type="match status" value="1"/>
</dbReference>
<evidence type="ECO:0000313" key="5">
    <source>
        <dbReference type="Proteomes" id="UP000078237"/>
    </source>
</evidence>
<evidence type="ECO:0000256" key="1">
    <source>
        <dbReference type="ARBA" id="ARBA00010790"/>
    </source>
</evidence>
<dbReference type="GO" id="GO:0016614">
    <property type="term" value="F:oxidoreductase activity, acting on CH-OH group of donors"/>
    <property type="evidence" value="ECO:0007669"/>
    <property type="project" value="InterPro"/>
</dbReference>
<evidence type="ECO:0000259" key="3">
    <source>
        <dbReference type="PROSITE" id="PS00624"/>
    </source>
</evidence>
<dbReference type="AlphaFoldDB" id="A0A175VUJ7"/>
<dbReference type="InterPro" id="IPR036188">
    <property type="entry name" value="FAD/NAD-bd_sf"/>
</dbReference>
<feature type="domain" description="Glucose-methanol-choline oxidoreductase N-terminal" evidence="3">
    <location>
        <begin position="361"/>
        <end position="375"/>
    </location>
</feature>
<dbReference type="Proteomes" id="UP000078237">
    <property type="component" value="Unassembled WGS sequence"/>
</dbReference>